<protein>
    <recommendedName>
        <fullName evidence="7">Phosphopantetheine adenylyltransferase</fullName>
        <ecNumber evidence="7">2.7.7.3</ecNumber>
    </recommendedName>
    <alternativeName>
        <fullName evidence="7">Dephospho-CoA pyrophosphorylase</fullName>
    </alternativeName>
    <alternativeName>
        <fullName evidence="7">Pantetheine-phosphate adenylyltransferase</fullName>
        <shortName evidence="7">PPAT</shortName>
    </alternativeName>
</protein>
<evidence type="ECO:0000256" key="3">
    <source>
        <dbReference type="ARBA" id="ARBA00022695"/>
    </source>
</evidence>
<dbReference type="Pfam" id="PF01467">
    <property type="entry name" value="CTP_transf_like"/>
    <property type="match status" value="1"/>
</dbReference>
<dbReference type="InParanoid" id="K0INF5"/>
<dbReference type="STRING" id="1237085.Ngar_c23590"/>
<evidence type="ECO:0000256" key="7">
    <source>
        <dbReference type="HAMAP-Rule" id="MF_00647"/>
    </source>
</evidence>
<evidence type="ECO:0000256" key="1">
    <source>
        <dbReference type="ARBA" id="ARBA00022490"/>
    </source>
</evidence>
<dbReference type="AlphaFoldDB" id="K0INF5"/>
<evidence type="ECO:0000256" key="4">
    <source>
        <dbReference type="ARBA" id="ARBA00022741"/>
    </source>
</evidence>
<dbReference type="InterPro" id="IPR023540">
    <property type="entry name" value="PPAT_arch"/>
</dbReference>
<dbReference type="EC" id="2.7.7.3" evidence="7"/>
<dbReference type="GO" id="GO:0005524">
    <property type="term" value="F:ATP binding"/>
    <property type="evidence" value="ECO:0007669"/>
    <property type="project" value="UniProtKB-KW"/>
</dbReference>
<proteinExistence type="inferred from homology"/>
<dbReference type="NCBIfam" id="NF001985">
    <property type="entry name" value="PRK00777.1"/>
    <property type="match status" value="1"/>
</dbReference>
<keyword evidence="2 7" id="KW-0808">Transferase</keyword>
<dbReference type="GO" id="GO:0005737">
    <property type="term" value="C:cytoplasm"/>
    <property type="evidence" value="ECO:0007669"/>
    <property type="project" value="UniProtKB-SubCell"/>
</dbReference>
<dbReference type="UniPathway" id="UPA00241"/>
<dbReference type="RefSeq" id="WP_015019819.1">
    <property type="nucleotide sequence ID" value="NC_018719.1"/>
</dbReference>
<dbReference type="Proteomes" id="UP000008037">
    <property type="component" value="Chromosome"/>
</dbReference>
<dbReference type="GO" id="GO:0015937">
    <property type="term" value="P:coenzyme A biosynthetic process"/>
    <property type="evidence" value="ECO:0007669"/>
    <property type="project" value="UniProtKB-UniRule"/>
</dbReference>
<dbReference type="InterPro" id="IPR004821">
    <property type="entry name" value="Cyt_trans-like"/>
</dbReference>
<evidence type="ECO:0000256" key="2">
    <source>
        <dbReference type="ARBA" id="ARBA00022679"/>
    </source>
</evidence>
<gene>
    <name evidence="7 9" type="primary">coaD</name>
    <name evidence="9" type="ordered locus">Ngar_c23590</name>
</gene>
<evidence type="ECO:0000256" key="6">
    <source>
        <dbReference type="ARBA" id="ARBA00022993"/>
    </source>
</evidence>
<comment type="subcellular location">
    <subcellularLocation>
        <location evidence="7">Cytoplasm</location>
    </subcellularLocation>
</comment>
<keyword evidence="5 7" id="KW-0067">ATP-binding</keyword>
<keyword evidence="3 7" id="KW-0548">Nucleotidyltransferase</keyword>
<keyword evidence="6 7" id="KW-0173">Coenzyme A biosynthesis</keyword>
<comment type="function">
    <text evidence="7">Reversibly transfers an adenylyl group from ATP to 4'-phosphopantetheine, yielding dephospho-CoA (dPCoA) and pyrophosphate.</text>
</comment>
<accession>K0INF5</accession>
<keyword evidence="4 7" id="KW-0547">Nucleotide-binding</keyword>
<dbReference type="KEGG" id="nga:Ngar_c23590"/>
<dbReference type="OrthoDB" id="53228at2157"/>
<comment type="similarity">
    <text evidence="7">Belongs to the eukaryotic CoaD family.</text>
</comment>
<dbReference type="GeneID" id="13794376"/>
<dbReference type="PANTHER" id="PTHR43793">
    <property type="entry name" value="FAD SYNTHASE"/>
    <property type="match status" value="1"/>
</dbReference>
<name>K0INF5_NITGG</name>
<dbReference type="HOGENOM" id="CLU_035272_5_0_2"/>
<dbReference type="InterPro" id="IPR050385">
    <property type="entry name" value="Archaeal_FAD_synthase"/>
</dbReference>
<dbReference type="GO" id="GO:0004595">
    <property type="term" value="F:pantetheine-phosphate adenylyltransferase activity"/>
    <property type="evidence" value="ECO:0007669"/>
    <property type="project" value="UniProtKB-UniRule"/>
</dbReference>
<feature type="domain" description="Cytidyltransferase-like" evidence="8">
    <location>
        <begin position="10"/>
        <end position="145"/>
    </location>
</feature>
<comment type="pathway">
    <text evidence="7">Cofactor biosynthesis; coenzyme A biosynthesis.</text>
</comment>
<evidence type="ECO:0000313" key="10">
    <source>
        <dbReference type="Proteomes" id="UP000008037"/>
    </source>
</evidence>
<evidence type="ECO:0000313" key="9">
    <source>
        <dbReference type="EMBL" id="AFU59284.1"/>
    </source>
</evidence>
<dbReference type="NCBIfam" id="TIGR00125">
    <property type="entry name" value="cyt_tran_rel"/>
    <property type="match status" value="1"/>
</dbReference>
<organism evidence="9 10">
    <name type="scientific">Nitrososphaera gargensis (strain Ga9.2)</name>
    <dbReference type="NCBI Taxonomy" id="1237085"/>
    <lineage>
        <taxon>Archaea</taxon>
        <taxon>Nitrososphaerota</taxon>
        <taxon>Nitrososphaeria</taxon>
        <taxon>Nitrososphaerales</taxon>
        <taxon>Nitrososphaeraceae</taxon>
        <taxon>Nitrososphaera</taxon>
    </lineage>
</organism>
<dbReference type="HAMAP" id="MF_00647">
    <property type="entry name" value="PPAT_arch"/>
    <property type="match status" value="1"/>
</dbReference>
<dbReference type="PANTHER" id="PTHR43793:SF1">
    <property type="entry name" value="FAD SYNTHASE"/>
    <property type="match status" value="1"/>
</dbReference>
<sequence>MAEKFAVVATGGTFDEIHVGHIALLSRAFQAGRKVIIGVSSDEFAKKRGKRLNHNFDQRVKNLKEMIKKEFGDASYEIAKLDGDFGPAVTTGDVGALVASSETQSKGDLLNEMRAKGGLKPVEVIAVELVKAEDGSPISSTRIRAGEIDSRGKLLKRR</sequence>
<keyword evidence="1 7" id="KW-0963">Cytoplasm</keyword>
<comment type="catalytic activity">
    <reaction evidence="7">
        <text>(R)-4'-phosphopantetheine + ATP + H(+) = 3'-dephospho-CoA + diphosphate</text>
        <dbReference type="Rhea" id="RHEA:19801"/>
        <dbReference type="ChEBI" id="CHEBI:15378"/>
        <dbReference type="ChEBI" id="CHEBI:30616"/>
        <dbReference type="ChEBI" id="CHEBI:33019"/>
        <dbReference type="ChEBI" id="CHEBI:57328"/>
        <dbReference type="ChEBI" id="CHEBI:61723"/>
        <dbReference type="EC" id="2.7.7.3"/>
    </reaction>
</comment>
<dbReference type="Gene3D" id="3.40.50.620">
    <property type="entry name" value="HUPs"/>
    <property type="match status" value="1"/>
</dbReference>
<dbReference type="InterPro" id="IPR014729">
    <property type="entry name" value="Rossmann-like_a/b/a_fold"/>
</dbReference>
<dbReference type="SUPFAM" id="SSF52374">
    <property type="entry name" value="Nucleotidylyl transferase"/>
    <property type="match status" value="1"/>
</dbReference>
<evidence type="ECO:0000256" key="5">
    <source>
        <dbReference type="ARBA" id="ARBA00022840"/>
    </source>
</evidence>
<keyword evidence="10" id="KW-1185">Reference proteome</keyword>
<evidence type="ECO:0000259" key="8">
    <source>
        <dbReference type="Pfam" id="PF01467"/>
    </source>
</evidence>
<reference evidence="9 10" key="1">
    <citation type="journal article" date="2012" name="Environ. Microbiol.">
        <title>The genome of the ammonia-oxidizing Candidatus Nitrososphaera gargensis: insights into metabolic versatility and environmental adaptations.</title>
        <authorList>
            <person name="Spang A."/>
            <person name="Poehlein A."/>
            <person name="Offre P."/>
            <person name="Zumbragel S."/>
            <person name="Haider S."/>
            <person name="Rychlik N."/>
            <person name="Nowka B."/>
            <person name="Schmeisser C."/>
            <person name="Lebedeva E.V."/>
            <person name="Rattei T."/>
            <person name="Bohm C."/>
            <person name="Schmid M."/>
            <person name="Galushko A."/>
            <person name="Hatzenpichler R."/>
            <person name="Weinmaier T."/>
            <person name="Daniel R."/>
            <person name="Schleper C."/>
            <person name="Spieck E."/>
            <person name="Streit W."/>
            <person name="Wagner M."/>
        </authorList>
    </citation>
    <scope>NUCLEOTIDE SEQUENCE [LARGE SCALE GENOMIC DNA]</scope>
    <source>
        <strain evidence="10">Ga9.2</strain>
    </source>
</reference>
<dbReference type="EMBL" id="CP002408">
    <property type="protein sequence ID" value="AFU59284.1"/>
    <property type="molecule type" value="Genomic_DNA"/>
</dbReference>